<protein>
    <recommendedName>
        <fullName evidence="8">Ubiquitin fusion degradaton protein</fullName>
    </recommendedName>
</protein>
<dbReference type="GO" id="GO:0036503">
    <property type="term" value="P:ERAD pathway"/>
    <property type="evidence" value="ECO:0007669"/>
    <property type="project" value="TreeGrafter"/>
</dbReference>
<dbReference type="AlphaFoldDB" id="A0A9W7GIN3"/>
<organism evidence="6 7">
    <name type="scientific">Triparma columacea</name>
    <dbReference type="NCBI Taxonomy" id="722753"/>
    <lineage>
        <taxon>Eukaryota</taxon>
        <taxon>Sar</taxon>
        <taxon>Stramenopiles</taxon>
        <taxon>Ochrophyta</taxon>
        <taxon>Bolidophyceae</taxon>
        <taxon>Parmales</taxon>
        <taxon>Triparmaceae</taxon>
        <taxon>Triparma</taxon>
    </lineage>
</organism>
<dbReference type="GO" id="GO:0034098">
    <property type="term" value="C:VCP-NPL4-UFD1 AAA ATPase complex"/>
    <property type="evidence" value="ECO:0007669"/>
    <property type="project" value="TreeGrafter"/>
</dbReference>
<name>A0A9W7GIN3_9STRA</name>
<dbReference type="Pfam" id="PF24842">
    <property type="entry name" value="UFD1_N2"/>
    <property type="match status" value="1"/>
</dbReference>
<evidence type="ECO:0000259" key="5">
    <source>
        <dbReference type="Pfam" id="PF24842"/>
    </source>
</evidence>
<evidence type="ECO:0000259" key="4">
    <source>
        <dbReference type="Pfam" id="PF03152"/>
    </source>
</evidence>
<dbReference type="InterPro" id="IPR055418">
    <property type="entry name" value="UFD1_N2"/>
</dbReference>
<feature type="region of interest" description="Disordered" evidence="3">
    <location>
        <begin position="333"/>
        <end position="385"/>
    </location>
</feature>
<feature type="compositionally biased region" description="Basic residues" evidence="3">
    <location>
        <begin position="356"/>
        <end position="371"/>
    </location>
</feature>
<keyword evidence="2" id="KW-0833">Ubl conjugation pathway</keyword>
<keyword evidence="7" id="KW-1185">Reference proteome</keyword>
<dbReference type="GO" id="GO:0006511">
    <property type="term" value="P:ubiquitin-dependent protein catabolic process"/>
    <property type="evidence" value="ECO:0007669"/>
    <property type="project" value="InterPro"/>
</dbReference>
<dbReference type="Gene3D" id="3.10.330.10">
    <property type="match status" value="1"/>
</dbReference>
<reference evidence="7" key="1">
    <citation type="journal article" date="2023" name="Commun. Biol.">
        <title>Genome analysis of Parmales, the sister group of diatoms, reveals the evolutionary specialization of diatoms from phago-mixotrophs to photoautotrophs.</title>
        <authorList>
            <person name="Ban H."/>
            <person name="Sato S."/>
            <person name="Yoshikawa S."/>
            <person name="Yamada K."/>
            <person name="Nakamura Y."/>
            <person name="Ichinomiya M."/>
            <person name="Sato N."/>
            <person name="Blanc-Mathieu R."/>
            <person name="Endo H."/>
            <person name="Kuwata A."/>
            <person name="Ogata H."/>
        </authorList>
    </citation>
    <scope>NUCLEOTIDE SEQUENCE [LARGE SCALE GENOMIC DNA]</scope>
</reference>
<feature type="domain" description="Ubiquitin fusion degradation protein UFD1 N-terminal subdomain 1" evidence="4">
    <location>
        <begin position="15"/>
        <end position="109"/>
    </location>
</feature>
<dbReference type="PANTHER" id="PTHR12555">
    <property type="entry name" value="UBIQUITIN FUSION DEGRADATON PROTEIN 1"/>
    <property type="match status" value="1"/>
</dbReference>
<feature type="compositionally biased region" description="Basic and acidic residues" evidence="3">
    <location>
        <begin position="333"/>
        <end position="355"/>
    </location>
</feature>
<dbReference type="Proteomes" id="UP001165065">
    <property type="component" value="Unassembled WGS sequence"/>
</dbReference>
<feature type="region of interest" description="Disordered" evidence="3">
    <location>
        <begin position="212"/>
        <end position="236"/>
    </location>
</feature>
<dbReference type="GO" id="GO:0031593">
    <property type="term" value="F:polyubiquitin modification-dependent protein binding"/>
    <property type="evidence" value="ECO:0007669"/>
    <property type="project" value="TreeGrafter"/>
</dbReference>
<dbReference type="InterPro" id="IPR055417">
    <property type="entry name" value="UFD1_N1"/>
</dbReference>
<gene>
    <name evidence="6" type="ORF">TrCOL_g8435</name>
</gene>
<comment type="caution">
    <text evidence="6">The sequence shown here is derived from an EMBL/GenBank/DDBJ whole genome shotgun (WGS) entry which is preliminary data.</text>
</comment>
<feature type="domain" description="Ubiquitin fusion degradation protein UFD1 N-terminal subdomain 2" evidence="5">
    <location>
        <begin position="110"/>
        <end position="185"/>
    </location>
</feature>
<dbReference type="Pfam" id="PF03152">
    <property type="entry name" value="UFD1_N1"/>
    <property type="match status" value="1"/>
</dbReference>
<dbReference type="Gene3D" id="2.40.40.50">
    <property type="entry name" value="Ubiquitin fusion degradation protein UFD1, N-terminal domain"/>
    <property type="match status" value="1"/>
</dbReference>
<evidence type="ECO:0008006" key="8">
    <source>
        <dbReference type="Google" id="ProtNLM"/>
    </source>
</evidence>
<dbReference type="OrthoDB" id="422728at2759"/>
<sequence>MFGFGGGGGMPRSFIEQYHCYSVACIDKPHLEAGDKIILPPSALDTLSRMMVEYPMLFKLRHESENKETHVGVLEFSAPEGSCYIPFWIMQNLLLPEGGLLTITNVSLPKATFVKLQAQHVDFLTISNPRAVLEHALRNYSCVTKGDVICIPYNNKNYYLQLNDVKPKDAACIIETDCNVDFDAPVGYVEPDYKKIAEEKVKKTYKNMAKQGRDGSIIQSPSQSPASSISGKDIEGMDLGSTKVPPGGTRIVNGVVIKGPSGSDDGCGVDDKLIADKIGATGVQRNGAVKEKKAEVEYWAVAGGGARLDGKGVSPIKDKDGKEINAREVRAKMAEERAKEQGKGGGKEEGKEGGGGKRRSFIGNKFSKRKVGGATAFGGGGNTMM</sequence>
<evidence type="ECO:0000256" key="1">
    <source>
        <dbReference type="ARBA" id="ARBA00006043"/>
    </source>
</evidence>
<feature type="compositionally biased region" description="Gly residues" evidence="3">
    <location>
        <begin position="375"/>
        <end position="385"/>
    </location>
</feature>
<evidence type="ECO:0000313" key="6">
    <source>
        <dbReference type="EMBL" id="GMI45875.1"/>
    </source>
</evidence>
<dbReference type="EMBL" id="BRYA01000269">
    <property type="protein sequence ID" value="GMI45875.1"/>
    <property type="molecule type" value="Genomic_DNA"/>
</dbReference>
<dbReference type="InterPro" id="IPR042299">
    <property type="entry name" value="Ufd1-like_Nn"/>
</dbReference>
<evidence type="ECO:0000256" key="3">
    <source>
        <dbReference type="SAM" id="MobiDB-lite"/>
    </source>
</evidence>
<dbReference type="InterPro" id="IPR004854">
    <property type="entry name" value="Ufd1-like"/>
</dbReference>
<evidence type="ECO:0000256" key="2">
    <source>
        <dbReference type="ARBA" id="ARBA00022786"/>
    </source>
</evidence>
<accession>A0A9W7GIN3</accession>
<evidence type="ECO:0000313" key="7">
    <source>
        <dbReference type="Proteomes" id="UP001165065"/>
    </source>
</evidence>
<dbReference type="PANTHER" id="PTHR12555:SF13">
    <property type="entry name" value="UBIQUITIN RECOGNITION FACTOR IN ER-ASSOCIATED DEGRADATION PROTEIN 1"/>
    <property type="match status" value="1"/>
</dbReference>
<proteinExistence type="inferred from homology"/>
<feature type="compositionally biased region" description="Low complexity" evidence="3">
    <location>
        <begin position="216"/>
        <end position="230"/>
    </location>
</feature>
<comment type="similarity">
    <text evidence="1">Belongs to the UFD1 family.</text>
</comment>